<proteinExistence type="predicted"/>
<dbReference type="EMBL" id="JBHFQA010000002">
    <property type="protein sequence ID" value="KAL2102657.1"/>
    <property type="molecule type" value="Genomic_DNA"/>
</dbReference>
<accession>A0ABD1KU33</accession>
<dbReference type="SMART" id="SM00365">
    <property type="entry name" value="LRR_SD22"/>
    <property type="match status" value="5"/>
</dbReference>
<dbReference type="FunFam" id="3.40.50.300:FF:000828">
    <property type="entry name" value="leucine-rich repeat and guanylate kinase domain-containing protein-like"/>
    <property type="match status" value="1"/>
</dbReference>
<evidence type="ECO:0000313" key="5">
    <source>
        <dbReference type="Proteomes" id="UP001591681"/>
    </source>
</evidence>
<feature type="compositionally biased region" description="Low complexity" evidence="2">
    <location>
        <begin position="581"/>
        <end position="593"/>
    </location>
</feature>
<feature type="region of interest" description="Disordered" evidence="2">
    <location>
        <begin position="573"/>
        <end position="633"/>
    </location>
</feature>
<feature type="domain" description="Guanylate kinase-like" evidence="3">
    <location>
        <begin position="387"/>
        <end position="570"/>
    </location>
</feature>
<dbReference type="AlphaFoldDB" id="A0ABD1KU33"/>
<evidence type="ECO:0000259" key="3">
    <source>
        <dbReference type="PROSITE" id="PS50052"/>
    </source>
</evidence>
<feature type="region of interest" description="Disordered" evidence="2">
    <location>
        <begin position="767"/>
        <end position="855"/>
    </location>
</feature>
<dbReference type="SUPFAM" id="SSF52540">
    <property type="entry name" value="P-loop containing nucleoside triphosphate hydrolases"/>
    <property type="match status" value="1"/>
</dbReference>
<feature type="compositionally biased region" description="Basic and acidic residues" evidence="2">
    <location>
        <begin position="66"/>
        <end position="79"/>
    </location>
</feature>
<dbReference type="InterPro" id="IPR008144">
    <property type="entry name" value="Guanylate_kin-like_dom"/>
</dbReference>
<keyword evidence="1" id="KW-0808">Transferase</keyword>
<dbReference type="Proteomes" id="UP001591681">
    <property type="component" value="Unassembled WGS sequence"/>
</dbReference>
<keyword evidence="5" id="KW-1185">Reference proteome</keyword>
<organism evidence="4 5">
    <name type="scientific">Coilia grayii</name>
    <name type="common">Gray's grenadier anchovy</name>
    <dbReference type="NCBI Taxonomy" id="363190"/>
    <lineage>
        <taxon>Eukaryota</taxon>
        <taxon>Metazoa</taxon>
        <taxon>Chordata</taxon>
        <taxon>Craniata</taxon>
        <taxon>Vertebrata</taxon>
        <taxon>Euteleostomi</taxon>
        <taxon>Actinopterygii</taxon>
        <taxon>Neopterygii</taxon>
        <taxon>Teleostei</taxon>
        <taxon>Clupei</taxon>
        <taxon>Clupeiformes</taxon>
        <taxon>Clupeoidei</taxon>
        <taxon>Engraulidae</taxon>
        <taxon>Coilinae</taxon>
        <taxon>Coilia</taxon>
    </lineage>
</organism>
<dbReference type="Pfam" id="PF00625">
    <property type="entry name" value="Guanylate_kin"/>
    <property type="match status" value="1"/>
</dbReference>
<reference evidence="4 5" key="1">
    <citation type="submission" date="2024-09" db="EMBL/GenBank/DDBJ databases">
        <title>A chromosome-level genome assembly of Gray's grenadier anchovy, Coilia grayii.</title>
        <authorList>
            <person name="Fu Z."/>
        </authorList>
    </citation>
    <scope>NUCLEOTIDE SEQUENCE [LARGE SCALE GENOMIC DNA]</scope>
    <source>
        <strain evidence="4">G4</strain>
        <tissue evidence="4">Muscle</tissue>
    </source>
</reference>
<dbReference type="PANTHER" id="PTHR23117:SF18">
    <property type="entry name" value="LEUCINE-RICH REPEAT AND GUANYLATE KINASE DOMAIN-CONTAINING PROTEIN"/>
    <property type="match status" value="1"/>
</dbReference>
<dbReference type="InterPro" id="IPR008145">
    <property type="entry name" value="GK/Ca_channel_bsu"/>
</dbReference>
<dbReference type="SUPFAM" id="SSF52058">
    <property type="entry name" value="L domain-like"/>
    <property type="match status" value="1"/>
</dbReference>
<gene>
    <name evidence="4" type="ORF">ACEWY4_001825</name>
</gene>
<dbReference type="InterPro" id="IPR027417">
    <property type="entry name" value="P-loop_NTPase"/>
</dbReference>
<protein>
    <recommendedName>
        <fullName evidence="3">Guanylate kinase-like domain-containing protein</fullName>
    </recommendedName>
</protein>
<dbReference type="FunFam" id="3.80.10.10:FF:000191">
    <property type="entry name" value="Leucine rich repeats and guanylate kinase domain containing"/>
    <property type="match status" value="1"/>
</dbReference>
<dbReference type="PANTHER" id="PTHR23117">
    <property type="entry name" value="GUANYLATE KINASE-RELATED"/>
    <property type="match status" value="1"/>
</dbReference>
<evidence type="ECO:0000256" key="2">
    <source>
        <dbReference type="SAM" id="MobiDB-lite"/>
    </source>
</evidence>
<dbReference type="GO" id="GO:0016740">
    <property type="term" value="F:transferase activity"/>
    <property type="evidence" value="ECO:0007669"/>
    <property type="project" value="UniProtKB-KW"/>
</dbReference>
<dbReference type="Gene3D" id="3.40.50.300">
    <property type="entry name" value="P-loop containing nucleotide triphosphate hydrolases"/>
    <property type="match status" value="1"/>
</dbReference>
<dbReference type="InterPro" id="IPR001611">
    <property type="entry name" value="Leu-rich_rpt"/>
</dbReference>
<dbReference type="Pfam" id="PF13516">
    <property type="entry name" value="LRR_6"/>
    <property type="match status" value="1"/>
</dbReference>
<sequence length="855" mass="94404">MTTAVSPVYLQQNPSTCSPVSLDSAITHGSLSEHCRDMHPFLTTPEGPLDPQTDTFSTSEDEDEQAEKSAEESRNKGELTEEEVAGCLSNLGLSATGLQHVYQYLSLPRRSLSDISILCNYVHLQKLELPHNKIKDLSCVSHMPYLIILDASHNELTDFFGFEPPKNLKEVDFSHNQITEMKDLSAYTSLKKLNLDYNHFQKIHGLKECASLSHLSLAHNQIACISGLDNLPLKELCLRGNLIQTIENLQTLRTLQVLDLACNRIQSLTGLQNLHLLGSLNMESNRISEIKEATHVHDLQLLRELNLKRNPVQDQPDYRLAVIFLLQHLTGLDEQKVTAEEKVSSVNKYDPPPEVVAARDHMTHVVYRFMQPQVILDSTLPSLDTPYPMLVLTGPQACGKRELAHKLCQEFSDFFAYGACHTTRGPYFGEEDGSDYHFVTEEEFRHMIHMGKFIQTVQYGGHWYGLSQEAIESVAREGLACVVHMELEGVFSLKNSYFEPRYILLIPTSTEAYTRCLRGRGLYTQAQVERALARIHTYSTVHRDKPGFFDNVIACDDRKEAYQVLRQSVREYLGLTEQQRTPSTTPSPDDTSTGAMTSDSLMTDRGLKEPCGGSRAELRAKSPAPPDDELSRSANYRSKLQAELTPEKTSAEQASISRRRQMVREALMGKSPAAYSQLFKSSDESRASSGLSMRSSAGAISATASPAAQGSDADLGMGIGTASGMGMGSGSALAVEPVDISAPTQHHHHHHQHHGLDLERLFLSSPLPTQHQDTFPLSALRGDPPEPVLTPEAPRGGIHEHLSPTTGPYPARPGSNAKPILPPIPSGRKTSEPAPDPVPVTTTTTTTTISQPADD</sequence>
<dbReference type="PROSITE" id="PS50052">
    <property type="entry name" value="GUANYLATE_KINASE_2"/>
    <property type="match status" value="1"/>
</dbReference>
<dbReference type="Pfam" id="PF13855">
    <property type="entry name" value="LRR_8"/>
    <property type="match status" value="1"/>
</dbReference>
<evidence type="ECO:0000313" key="4">
    <source>
        <dbReference type="EMBL" id="KAL2102657.1"/>
    </source>
</evidence>
<comment type="caution">
    <text evidence="4">The sequence shown here is derived from an EMBL/GenBank/DDBJ whole genome shotgun (WGS) entry which is preliminary data.</text>
</comment>
<dbReference type="InterPro" id="IPR032675">
    <property type="entry name" value="LRR_dom_sf"/>
</dbReference>
<name>A0ABD1KU33_9TELE</name>
<dbReference type="FunFam" id="3.80.10.10:FF:000813">
    <property type="entry name" value="Leucine rich repeats and guanylate kinase domain containing"/>
    <property type="match status" value="1"/>
</dbReference>
<evidence type="ECO:0000256" key="1">
    <source>
        <dbReference type="ARBA" id="ARBA00022679"/>
    </source>
</evidence>
<feature type="region of interest" description="Disordered" evidence="2">
    <location>
        <begin position="37"/>
        <end position="81"/>
    </location>
</feature>
<dbReference type="CDD" id="cd00071">
    <property type="entry name" value="GMPK"/>
    <property type="match status" value="1"/>
</dbReference>
<dbReference type="SMART" id="SM00072">
    <property type="entry name" value="GuKc"/>
    <property type="match status" value="1"/>
</dbReference>
<dbReference type="Gene3D" id="3.80.10.10">
    <property type="entry name" value="Ribonuclease Inhibitor"/>
    <property type="match status" value="2"/>
</dbReference>
<dbReference type="PROSITE" id="PS51450">
    <property type="entry name" value="LRR"/>
    <property type="match status" value="6"/>
</dbReference>